<accession>T1AYL3</accession>
<protein>
    <submittedName>
        <fullName evidence="2">Transposase, IS4 family protein</fullName>
    </submittedName>
</protein>
<gene>
    <name evidence="2" type="ORF">B1B_12440</name>
</gene>
<dbReference type="AlphaFoldDB" id="T1AYL3"/>
<evidence type="ECO:0000313" key="2">
    <source>
        <dbReference type="EMBL" id="EQD47175.1"/>
    </source>
</evidence>
<organism evidence="2">
    <name type="scientific">mine drainage metagenome</name>
    <dbReference type="NCBI Taxonomy" id="410659"/>
    <lineage>
        <taxon>unclassified sequences</taxon>
        <taxon>metagenomes</taxon>
        <taxon>ecological metagenomes</taxon>
    </lineage>
</organism>
<dbReference type="NCBIfam" id="NF033539">
    <property type="entry name" value="transpos_IS1380"/>
    <property type="match status" value="1"/>
</dbReference>
<feature type="domain" description="Transposase DDE" evidence="1">
    <location>
        <begin position="10"/>
        <end position="238"/>
    </location>
</feature>
<dbReference type="Pfam" id="PF13701">
    <property type="entry name" value="DDE_Tnp_1_4"/>
    <property type="match status" value="1"/>
</dbReference>
<proteinExistence type="predicted"/>
<dbReference type="InterPro" id="IPR025668">
    <property type="entry name" value="Tnp_DDE_dom"/>
</dbReference>
<sequence length="250" mass="28572">MAGFLRFNREADQHLFCYVLRPGNAPAKQGAIGILERVIERVRAAFPKARILVRLDGGFSGPELLNFLEDDAKVDYIIGMAENKVLKRRARRRMGRARRLSKRRGKTANVFGETRYAAKSWKGRKRRVLIKAEVVRLEGREPKDNARFVVTNLKGSPRHLYKKVYCYRGDIENRIKELHHGLEIDRTSCTDFMANQLRVLLTSAAYVLMQELRLSARRGDCARAQVSTLRERLLKLGVWSSAPLVASCCT</sequence>
<dbReference type="InterPro" id="IPR047960">
    <property type="entry name" value="Transpos_IS1380"/>
</dbReference>
<dbReference type="InterPro" id="IPR012337">
    <property type="entry name" value="RNaseH-like_sf"/>
</dbReference>
<feature type="non-terminal residue" evidence="2">
    <location>
        <position position="250"/>
    </location>
</feature>
<reference evidence="2" key="1">
    <citation type="submission" date="2013-08" db="EMBL/GenBank/DDBJ databases">
        <authorList>
            <person name="Mendez C."/>
            <person name="Richter M."/>
            <person name="Ferrer M."/>
            <person name="Sanchez J."/>
        </authorList>
    </citation>
    <scope>NUCLEOTIDE SEQUENCE</scope>
</reference>
<reference evidence="2" key="2">
    <citation type="journal article" date="2014" name="ISME J.">
        <title>Microbial stratification in low pH oxic and suboxic macroscopic growths along an acid mine drainage.</title>
        <authorList>
            <person name="Mendez-Garcia C."/>
            <person name="Mesa V."/>
            <person name="Sprenger R.R."/>
            <person name="Richter M."/>
            <person name="Diez M.S."/>
            <person name="Solano J."/>
            <person name="Bargiela R."/>
            <person name="Golyshina O.V."/>
            <person name="Manteca A."/>
            <person name="Ramos J.L."/>
            <person name="Gallego J.R."/>
            <person name="Llorente I."/>
            <person name="Martins Dos Santos V.A."/>
            <person name="Jensen O.N."/>
            <person name="Pelaez A.I."/>
            <person name="Sanchez J."/>
            <person name="Ferrer M."/>
        </authorList>
    </citation>
    <scope>NUCLEOTIDE SEQUENCE</scope>
</reference>
<evidence type="ECO:0000259" key="1">
    <source>
        <dbReference type="Pfam" id="PF13701"/>
    </source>
</evidence>
<comment type="caution">
    <text evidence="2">The sequence shown here is derived from an EMBL/GenBank/DDBJ whole genome shotgun (WGS) entry which is preliminary data.</text>
</comment>
<name>T1AYL3_9ZZZZ</name>
<dbReference type="EMBL" id="AUZY01008150">
    <property type="protein sequence ID" value="EQD47175.1"/>
    <property type="molecule type" value="Genomic_DNA"/>
</dbReference>
<dbReference type="SUPFAM" id="SSF53098">
    <property type="entry name" value="Ribonuclease H-like"/>
    <property type="match status" value="1"/>
</dbReference>